<reference evidence="1 2" key="1">
    <citation type="journal article" date="2014" name="PLoS Genet.">
        <title>Phylogenetically driven sequencing of extremely halophilic archaea reveals strategies for static and dynamic osmo-response.</title>
        <authorList>
            <person name="Becker E.A."/>
            <person name="Seitzer P.M."/>
            <person name="Tritt A."/>
            <person name="Larsen D."/>
            <person name="Krusor M."/>
            <person name="Yao A.I."/>
            <person name="Wu D."/>
            <person name="Madern D."/>
            <person name="Eisen J.A."/>
            <person name="Darling A.E."/>
            <person name="Facciotti M.T."/>
        </authorList>
    </citation>
    <scope>NUCLEOTIDE SEQUENCE [LARGE SCALE GENOMIC DNA]</scope>
    <source>
        <strain evidence="1 2">DSM 5350</strain>
    </source>
</reference>
<name>M0MAA6_9EURY</name>
<evidence type="ECO:0000313" key="2">
    <source>
        <dbReference type="Proteomes" id="UP000011669"/>
    </source>
</evidence>
<gene>
    <name evidence="1" type="ORF">C449_16103</name>
</gene>
<sequence>MSPDRTVGDDPEAKVVVENYSDLAATKRGLSNRQVDVIMSAFGDGVEAALVIEEWANDKDLPTAEGTAAVYLGRCVKSSEAAWRFAAEGRVAWLPKSLTTLFENDLSADVESPQRGLSDFANAGGQS</sequence>
<dbReference type="RefSeq" id="WP_006079076.1">
    <property type="nucleotide sequence ID" value="NZ_AOMD01000033.1"/>
</dbReference>
<dbReference type="PATRIC" id="fig|1227455.4.peg.3277"/>
<proteinExistence type="predicted"/>
<protein>
    <submittedName>
        <fullName evidence="1">Uncharacterized protein</fullName>
    </submittedName>
</protein>
<dbReference type="AlphaFoldDB" id="M0MAA6"/>
<dbReference type="Proteomes" id="UP000011669">
    <property type="component" value="Unassembled WGS sequence"/>
</dbReference>
<organism evidence="1 2">
    <name type="scientific">Halococcus saccharolyticus DSM 5350</name>
    <dbReference type="NCBI Taxonomy" id="1227455"/>
    <lineage>
        <taxon>Archaea</taxon>
        <taxon>Methanobacteriati</taxon>
        <taxon>Methanobacteriota</taxon>
        <taxon>Stenosarchaea group</taxon>
        <taxon>Halobacteria</taxon>
        <taxon>Halobacteriales</taxon>
        <taxon>Halococcaceae</taxon>
        <taxon>Halococcus</taxon>
    </lineage>
</organism>
<dbReference type="EMBL" id="AOMD01000033">
    <property type="protein sequence ID" value="EMA42681.1"/>
    <property type="molecule type" value="Genomic_DNA"/>
</dbReference>
<dbReference type="InParanoid" id="M0MAA6"/>
<comment type="caution">
    <text evidence="1">The sequence shown here is derived from an EMBL/GenBank/DDBJ whole genome shotgun (WGS) entry which is preliminary data.</text>
</comment>
<evidence type="ECO:0000313" key="1">
    <source>
        <dbReference type="EMBL" id="EMA42681.1"/>
    </source>
</evidence>
<keyword evidence="2" id="KW-1185">Reference proteome</keyword>
<dbReference type="OrthoDB" id="386186at2157"/>
<accession>M0MAA6</accession>